<dbReference type="RefSeq" id="XP_007764879.1">
    <property type="nucleotide sequence ID" value="XM_007766689.1"/>
</dbReference>
<dbReference type="PANTHER" id="PTHR43433">
    <property type="entry name" value="HYDROLASE, ALPHA/BETA FOLD FAMILY PROTEIN"/>
    <property type="match status" value="1"/>
</dbReference>
<keyword evidence="3" id="KW-1185">Reference proteome</keyword>
<protein>
    <submittedName>
        <fullName evidence="2">Alpha beta-hydrolase</fullName>
    </submittedName>
</protein>
<dbReference type="AlphaFoldDB" id="A0A5M3N240"/>
<dbReference type="Proteomes" id="UP000053558">
    <property type="component" value="Unassembled WGS sequence"/>
</dbReference>
<feature type="domain" description="AB hydrolase-1" evidence="1">
    <location>
        <begin position="60"/>
        <end position="308"/>
    </location>
</feature>
<dbReference type="InterPro" id="IPR000073">
    <property type="entry name" value="AB_hydrolase_1"/>
</dbReference>
<name>A0A5M3N240_CONPW</name>
<sequence length="333" mass="36650">MASDPSPKDAELGDDYVTFFDPSTRTRRGLCPVTEIRNKGDPFESHSLYFELHGTGPQKIVFIMGLNSTSFGWSPQVEHFSRLSSGYTTLVFDNRGVGMSGTPKGPYTTSGMAKDVVALLDYVGWTAERDIHVVGISLGGMIALELATQIPERIISLSLVVTTPGGRPWSNLPPWKGFKALSRLLTMSDPNAKIPIIMAMLFPTDWLPLKAEDDPQGRTNYEIQADSYGRRLAITRVQSPAAAVSQMVAGLTHHVTPERLRKISSSIPKVLILTGDQDNLVDARNSATIKNDMPEAEYIVWEHTGHGITAQHQTRFNELLEKVFSEGVAALRQ</sequence>
<dbReference type="Pfam" id="PF00561">
    <property type="entry name" value="Abhydrolase_1"/>
    <property type="match status" value="1"/>
</dbReference>
<dbReference type="OMA" id="ACKMAAM"/>
<evidence type="ECO:0000259" key="1">
    <source>
        <dbReference type="Pfam" id="PF00561"/>
    </source>
</evidence>
<accession>A0A5M3N240</accession>
<keyword evidence="2" id="KW-0378">Hydrolase</keyword>
<comment type="caution">
    <text evidence="2">The sequence shown here is derived from an EMBL/GenBank/DDBJ whole genome shotgun (WGS) entry which is preliminary data.</text>
</comment>
<dbReference type="InterPro" id="IPR029058">
    <property type="entry name" value="AB_hydrolase_fold"/>
</dbReference>
<evidence type="ECO:0000313" key="2">
    <source>
        <dbReference type="EMBL" id="EIW85376.1"/>
    </source>
</evidence>
<organism evidence="2 3">
    <name type="scientific">Coniophora puteana (strain RWD-64-598)</name>
    <name type="common">Brown rot fungus</name>
    <dbReference type="NCBI Taxonomy" id="741705"/>
    <lineage>
        <taxon>Eukaryota</taxon>
        <taxon>Fungi</taxon>
        <taxon>Dikarya</taxon>
        <taxon>Basidiomycota</taxon>
        <taxon>Agaricomycotina</taxon>
        <taxon>Agaricomycetes</taxon>
        <taxon>Agaricomycetidae</taxon>
        <taxon>Boletales</taxon>
        <taxon>Coniophorineae</taxon>
        <taxon>Coniophoraceae</taxon>
        <taxon>Coniophora</taxon>
    </lineage>
</organism>
<evidence type="ECO:0000313" key="3">
    <source>
        <dbReference type="Proteomes" id="UP000053558"/>
    </source>
</evidence>
<gene>
    <name evidence="2" type="ORF">CONPUDRAFT_141966</name>
</gene>
<dbReference type="OrthoDB" id="19657at2759"/>
<dbReference type="InterPro" id="IPR050471">
    <property type="entry name" value="AB_hydrolase"/>
</dbReference>
<proteinExistence type="predicted"/>
<dbReference type="PANTHER" id="PTHR43433:SF5">
    <property type="entry name" value="AB HYDROLASE-1 DOMAIN-CONTAINING PROTEIN"/>
    <property type="match status" value="1"/>
</dbReference>
<dbReference type="SUPFAM" id="SSF53474">
    <property type="entry name" value="alpha/beta-Hydrolases"/>
    <property type="match status" value="1"/>
</dbReference>
<dbReference type="KEGG" id="cput:CONPUDRAFT_141966"/>
<dbReference type="GeneID" id="19201683"/>
<reference evidence="3" key="1">
    <citation type="journal article" date="2012" name="Science">
        <title>The Paleozoic origin of enzymatic lignin decomposition reconstructed from 31 fungal genomes.</title>
        <authorList>
            <person name="Floudas D."/>
            <person name="Binder M."/>
            <person name="Riley R."/>
            <person name="Barry K."/>
            <person name="Blanchette R.A."/>
            <person name="Henrissat B."/>
            <person name="Martinez A.T."/>
            <person name="Otillar R."/>
            <person name="Spatafora J.W."/>
            <person name="Yadav J.S."/>
            <person name="Aerts A."/>
            <person name="Benoit I."/>
            <person name="Boyd A."/>
            <person name="Carlson A."/>
            <person name="Copeland A."/>
            <person name="Coutinho P.M."/>
            <person name="de Vries R.P."/>
            <person name="Ferreira P."/>
            <person name="Findley K."/>
            <person name="Foster B."/>
            <person name="Gaskell J."/>
            <person name="Glotzer D."/>
            <person name="Gorecki P."/>
            <person name="Heitman J."/>
            <person name="Hesse C."/>
            <person name="Hori C."/>
            <person name="Igarashi K."/>
            <person name="Jurgens J.A."/>
            <person name="Kallen N."/>
            <person name="Kersten P."/>
            <person name="Kohler A."/>
            <person name="Kuees U."/>
            <person name="Kumar T.K.A."/>
            <person name="Kuo A."/>
            <person name="LaButti K."/>
            <person name="Larrondo L.F."/>
            <person name="Lindquist E."/>
            <person name="Ling A."/>
            <person name="Lombard V."/>
            <person name="Lucas S."/>
            <person name="Lundell T."/>
            <person name="Martin R."/>
            <person name="McLaughlin D.J."/>
            <person name="Morgenstern I."/>
            <person name="Morin E."/>
            <person name="Murat C."/>
            <person name="Nagy L.G."/>
            <person name="Nolan M."/>
            <person name="Ohm R.A."/>
            <person name="Patyshakuliyeva A."/>
            <person name="Rokas A."/>
            <person name="Ruiz-Duenas F.J."/>
            <person name="Sabat G."/>
            <person name="Salamov A."/>
            <person name="Samejima M."/>
            <person name="Schmutz J."/>
            <person name="Slot J.C."/>
            <person name="St John F."/>
            <person name="Stenlid J."/>
            <person name="Sun H."/>
            <person name="Sun S."/>
            <person name="Syed K."/>
            <person name="Tsang A."/>
            <person name="Wiebenga A."/>
            <person name="Young D."/>
            <person name="Pisabarro A."/>
            <person name="Eastwood D.C."/>
            <person name="Martin F."/>
            <person name="Cullen D."/>
            <person name="Grigoriev I.V."/>
            <person name="Hibbett D.S."/>
        </authorList>
    </citation>
    <scope>NUCLEOTIDE SEQUENCE [LARGE SCALE GENOMIC DNA]</scope>
    <source>
        <strain evidence="3">RWD-64-598 SS2</strain>
    </source>
</reference>
<dbReference type="GO" id="GO:0016787">
    <property type="term" value="F:hydrolase activity"/>
    <property type="evidence" value="ECO:0007669"/>
    <property type="project" value="UniProtKB-KW"/>
</dbReference>
<dbReference type="Gene3D" id="3.40.50.1820">
    <property type="entry name" value="alpha/beta hydrolase"/>
    <property type="match status" value="1"/>
</dbReference>
<dbReference type="PRINTS" id="PR00111">
    <property type="entry name" value="ABHYDROLASE"/>
</dbReference>
<dbReference type="EMBL" id="JH711574">
    <property type="protein sequence ID" value="EIW85376.1"/>
    <property type="molecule type" value="Genomic_DNA"/>
</dbReference>